<dbReference type="Proteomes" id="UP001172386">
    <property type="component" value="Unassembled WGS sequence"/>
</dbReference>
<comment type="caution">
    <text evidence="1">The sequence shown here is derived from an EMBL/GenBank/DDBJ whole genome shotgun (WGS) entry which is preliminary data.</text>
</comment>
<organism evidence="1 2">
    <name type="scientific">Neophaeococcomyces mojaviensis</name>
    <dbReference type="NCBI Taxonomy" id="3383035"/>
    <lineage>
        <taxon>Eukaryota</taxon>
        <taxon>Fungi</taxon>
        <taxon>Dikarya</taxon>
        <taxon>Ascomycota</taxon>
        <taxon>Pezizomycotina</taxon>
        <taxon>Eurotiomycetes</taxon>
        <taxon>Chaetothyriomycetidae</taxon>
        <taxon>Chaetothyriales</taxon>
        <taxon>Chaetothyriales incertae sedis</taxon>
        <taxon>Neophaeococcomyces</taxon>
    </lineage>
</organism>
<dbReference type="EMBL" id="JAPDRQ010000203">
    <property type="protein sequence ID" value="KAJ9652344.1"/>
    <property type="molecule type" value="Genomic_DNA"/>
</dbReference>
<sequence>MTLVKPLTAILALLTARASAQSWSGWDDSTVVHTIYKTYYTCPCDGSLETDPAWANWALASATPSLTMSHSPHSTLRDHTSSPTFTWTTSPMLSTTHPHYLNSTSSTSSTEMTYPITSTTSSSLSTTSPTTTPSESTTSTPTTSETSTTQTSTTTSESTTNAVTSSSTTTSVITPSSTTTTVPTTTPVTTTLSTTTSESTTSTSSIPDSPTTTTTTTTTSVPSPPTTTTSSTTTVSSSTTTATTTTTTTTAPPTPTPTFYLQISASGLGTQYLYITSSGSVSVLQFTTSLSSATSFILDPTTGLLTTTTLQAYADFEEVNVGRQYFATPSYINQIWQSEYQEDEPDYYSNPDAPYPLQTCVLSTDGLNTLSCQQTNYIEGFDVTINLFEYCSGDGSFAFNAIHNCNTATVTAVEITYG</sequence>
<reference evidence="1" key="1">
    <citation type="submission" date="2022-10" db="EMBL/GenBank/DDBJ databases">
        <title>Culturing micro-colonial fungi from biological soil crusts in the Mojave desert and describing Neophaeococcomyces mojavensis, and introducing the new genera and species Taxawa tesnikishii.</title>
        <authorList>
            <person name="Kurbessoian T."/>
            <person name="Stajich J.E."/>
        </authorList>
    </citation>
    <scope>NUCLEOTIDE SEQUENCE</scope>
    <source>
        <strain evidence="1">JES_112</strain>
    </source>
</reference>
<name>A0ACC2ZXC1_9EURO</name>
<accession>A0ACC2ZXC1</accession>
<evidence type="ECO:0000313" key="2">
    <source>
        <dbReference type="Proteomes" id="UP001172386"/>
    </source>
</evidence>
<evidence type="ECO:0000313" key="1">
    <source>
        <dbReference type="EMBL" id="KAJ9652344.1"/>
    </source>
</evidence>
<keyword evidence="2" id="KW-1185">Reference proteome</keyword>
<gene>
    <name evidence="1" type="ORF">H2198_008383</name>
</gene>
<protein>
    <submittedName>
        <fullName evidence="1">Uncharacterized protein</fullName>
    </submittedName>
</protein>
<proteinExistence type="predicted"/>